<dbReference type="Proteomes" id="UP001305779">
    <property type="component" value="Unassembled WGS sequence"/>
</dbReference>
<sequence length="667" mass="74424">MSNAASKQIAALIDPKHPVISALGHTFGGYLPGKRLPIKGLRVKGSTAHHEKLIQRIDVVDEQLCDDVLKYLAPTLEPYKGCTIIDAQPGACIWSKKLNEFLKPKLHVLLESDERYAKRFIRPLLDQPGSTFKHIAYASATHSGVVGAFKAAVAEKPSLPPRPHSPDEGPRGSQLDTSVLVTGNLARTFAWIKDVPVQPARKAMLSLLQLTKWGALSQETFDSQGLVRMLWWLPDQHKPMFLPRQTMQLSSFNVGVNMSAHMTEVVGVAPADTYAQGNYTRKVAINVYERLPLYDAEIARLVRRKMDEAGMVIPEGRSVLGREHSPPETDAEMRSPVAITYHTVKKLETNIAKLETRLKTVLSALSEAAPRNWTSNSSKVILKHIDTVEYPQSFTLAQDYYRMFPIRTGPASKLEKQRKEGRTYINKLEMTAVQARIALMLDLELRIINLEAHYKALEEEGKDVAELKPRILKLGTDLHTHSIFNRAPIPHFFNDSAIPEQLAFFSKPPLLPVDRRPYEPFQTPLTSFWPRHPLALVDIVPTGRDLSVPGIANRYEATHTASELLKYLFTYKNQPVPVVLDKIAPNAAQDLIPLVSALTDPRKGGRLDPGMLKVRMLSEEMVEGLVRAWFEWPFKPRLIDLALAMDGSGGGEEGEADGEGEVVVAEE</sequence>
<dbReference type="InterPro" id="IPR023165">
    <property type="entry name" value="rRNA_Ade_diMease-like_C"/>
</dbReference>
<accession>A0ABR0E6N5</accession>
<evidence type="ECO:0000313" key="3">
    <source>
        <dbReference type="Proteomes" id="UP001305779"/>
    </source>
</evidence>
<evidence type="ECO:0000256" key="1">
    <source>
        <dbReference type="SAM" id="MobiDB-lite"/>
    </source>
</evidence>
<proteinExistence type="predicted"/>
<reference evidence="2 3" key="1">
    <citation type="journal article" date="2023" name="G3 (Bethesda)">
        <title>A chromosome-level genome assembly of Zasmidium syzygii isolated from banana leaves.</title>
        <authorList>
            <person name="van Westerhoven A.C."/>
            <person name="Mehrabi R."/>
            <person name="Talebi R."/>
            <person name="Steentjes M.B.F."/>
            <person name="Corcolon B."/>
            <person name="Chong P.A."/>
            <person name="Kema G.H.J."/>
            <person name="Seidl M.F."/>
        </authorList>
    </citation>
    <scope>NUCLEOTIDE SEQUENCE [LARGE SCALE GENOMIC DNA]</scope>
    <source>
        <strain evidence="2 3">P124</strain>
    </source>
</reference>
<keyword evidence="3" id="KW-1185">Reference proteome</keyword>
<dbReference type="InterPro" id="IPR029063">
    <property type="entry name" value="SAM-dependent_MTases_sf"/>
</dbReference>
<gene>
    <name evidence="2" type="ORF">PRZ48_011547</name>
</gene>
<dbReference type="Gene3D" id="3.40.50.150">
    <property type="entry name" value="Vaccinia Virus protein VP39"/>
    <property type="match status" value="1"/>
</dbReference>
<organism evidence="2 3">
    <name type="scientific">Zasmidium cellare</name>
    <name type="common">Wine cellar mold</name>
    <name type="synonym">Racodium cellare</name>
    <dbReference type="NCBI Taxonomy" id="395010"/>
    <lineage>
        <taxon>Eukaryota</taxon>
        <taxon>Fungi</taxon>
        <taxon>Dikarya</taxon>
        <taxon>Ascomycota</taxon>
        <taxon>Pezizomycotina</taxon>
        <taxon>Dothideomycetes</taxon>
        <taxon>Dothideomycetidae</taxon>
        <taxon>Mycosphaerellales</taxon>
        <taxon>Mycosphaerellaceae</taxon>
        <taxon>Zasmidium</taxon>
    </lineage>
</organism>
<feature type="region of interest" description="Disordered" evidence="1">
    <location>
        <begin position="156"/>
        <end position="175"/>
    </location>
</feature>
<protein>
    <recommendedName>
        <fullName evidence="4">Mitochondrial transcription factor 1</fullName>
    </recommendedName>
</protein>
<evidence type="ECO:0008006" key="4">
    <source>
        <dbReference type="Google" id="ProtNLM"/>
    </source>
</evidence>
<name>A0ABR0E6N5_ZASCE</name>
<dbReference type="EMBL" id="JAXOVC010000009">
    <property type="protein sequence ID" value="KAK4497097.1"/>
    <property type="molecule type" value="Genomic_DNA"/>
</dbReference>
<evidence type="ECO:0000313" key="2">
    <source>
        <dbReference type="EMBL" id="KAK4497097.1"/>
    </source>
</evidence>
<comment type="caution">
    <text evidence="2">The sequence shown here is derived from an EMBL/GenBank/DDBJ whole genome shotgun (WGS) entry which is preliminary data.</text>
</comment>
<dbReference type="Gene3D" id="1.10.8.100">
    <property type="entry name" value="Ribosomal RNA adenine dimethylase-like, domain 2"/>
    <property type="match status" value="1"/>
</dbReference>